<keyword evidence="2" id="KW-1185">Reference proteome</keyword>
<dbReference type="OrthoDB" id="1725273at2759"/>
<feature type="compositionally biased region" description="Basic residues" evidence="1">
    <location>
        <begin position="9"/>
        <end position="21"/>
    </location>
</feature>
<dbReference type="InterPro" id="IPR039335">
    <property type="entry name" value="SIB1/2"/>
</dbReference>
<dbReference type="Proteomes" id="UP000235220">
    <property type="component" value="Chromosome 14"/>
</dbReference>
<evidence type="ECO:0000256" key="1">
    <source>
        <dbReference type="SAM" id="MobiDB-lite"/>
    </source>
</evidence>
<dbReference type="AlphaFoldDB" id="A0A2I4GZZ5"/>
<feature type="region of interest" description="Disordered" evidence="1">
    <location>
        <begin position="1"/>
        <end position="21"/>
    </location>
</feature>
<dbReference type="GeneID" id="109012337"/>
<dbReference type="STRING" id="51240.A0A2I4GZZ5"/>
<dbReference type="Gramene" id="Jr14_02060_p1">
    <property type="protein sequence ID" value="cds.Jr14_02060_p1"/>
    <property type="gene ID" value="Jr14_02060"/>
</dbReference>
<accession>A0A2I4GZZ5</accession>
<proteinExistence type="predicted"/>
<dbReference type="RefSeq" id="XP_018849458.1">
    <property type="nucleotide sequence ID" value="XM_018993913.1"/>
</dbReference>
<dbReference type="PANTHER" id="PTHR33624">
    <property type="entry name" value="SIGMA FACTOR BINDING PROTEIN 1, CHLOROPLASTIC"/>
    <property type="match status" value="1"/>
</dbReference>
<gene>
    <name evidence="3" type="primary">LOC109012337</name>
</gene>
<dbReference type="PANTHER" id="PTHR33624:SF2">
    <property type="entry name" value="SIGMA FACTOR BINDING PROTEIN 1, CHLOROPLASTIC"/>
    <property type="match status" value="1"/>
</dbReference>
<evidence type="ECO:0000313" key="2">
    <source>
        <dbReference type="Proteomes" id="UP000235220"/>
    </source>
</evidence>
<sequence>MDVLGVNHVNRKKQQTAASKRSKKPLKVVYISTPMKVKTSASEFRDLVQKLTGRESDTARFMELNIGADHHQEPCKFSDHEQQQLIMNEASEFPRSISYSSEMLQPYSEASAFKSFSELLQLDVLRSFGSM</sequence>
<evidence type="ECO:0000313" key="3">
    <source>
        <dbReference type="RefSeq" id="XP_018849458.1"/>
    </source>
</evidence>
<dbReference type="InterPro" id="IPR008889">
    <property type="entry name" value="VQ"/>
</dbReference>
<organism evidence="2 3">
    <name type="scientific">Juglans regia</name>
    <name type="common">English walnut</name>
    <dbReference type="NCBI Taxonomy" id="51240"/>
    <lineage>
        <taxon>Eukaryota</taxon>
        <taxon>Viridiplantae</taxon>
        <taxon>Streptophyta</taxon>
        <taxon>Embryophyta</taxon>
        <taxon>Tracheophyta</taxon>
        <taxon>Spermatophyta</taxon>
        <taxon>Magnoliopsida</taxon>
        <taxon>eudicotyledons</taxon>
        <taxon>Gunneridae</taxon>
        <taxon>Pentapetalae</taxon>
        <taxon>rosids</taxon>
        <taxon>fabids</taxon>
        <taxon>Fagales</taxon>
        <taxon>Juglandaceae</taxon>
        <taxon>Juglans</taxon>
    </lineage>
</organism>
<protein>
    <submittedName>
        <fullName evidence="3">Uncharacterized protein LOC109012337</fullName>
    </submittedName>
</protein>
<dbReference type="KEGG" id="jre:109012337"/>
<name>A0A2I4GZZ5_JUGRE</name>
<reference evidence="3" key="1">
    <citation type="submission" date="2025-08" db="UniProtKB">
        <authorList>
            <consortium name="RefSeq"/>
        </authorList>
    </citation>
    <scope>IDENTIFICATION</scope>
    <source>
        <tissue evidence="3">Leaves</tissue>
    </source>
</reference>
<dbReference type="Pfam" id="PF05678">
    <property type="entry name" value="VQ"/>
    <property type="match status" value="1"/>
</dbReference>